<dbReference type="Pfam" id="PF08245">
    <property type="entry name" value="Mur_ligase_M"/>
    <property type="match status" value="1"/>
</dbReference>
<dbReference type="GO" id="GO:0071160">
    <property type="term" value="F:cyanophycin synthetase activity (L-aspartate-adding)"/>
    <property type="evidence" value="ECO:0007669"/>
    <property type="project" value="UniProtKB-EC"/>
</dbReference>
<name>A0A108UC94_9GAMM</name>
<dbReference type="EMBL" id="JAJA02000001">
    <property type="protein sequence ID" value="KWS06551.1"/>
    <property type="molecule type" value="Genomic_DNA"/>
</dbReference>
<evidence type="ECO:0000259" key="2">
    <source>
        <dbReference type="Pfam" id="PF08245"/>
    </source>
</evidence>
<gene>
    <name evidence="3" type="ORF">AZ78_4107</name>
</gene>
<feature type="domain" description="Mur ligase central" evidence="2">
    <location>
        <begin position="208"/>
        <end position="418"/>
    </location>
</feature>
<dbReference type="GO" id="GO:0071161">
    <property type="term" value="F:cyanophycin synthetase activity (L-arginine-adding)"/>
    <property type="evidence" value="ECO:0007669"/>
    <property type="project" value="UniProtKB-EC"/>
</dbReference>
<dbReference type="InterPro" id="IPR004101">
    <property type="entry name" value="Mur_ligase_C"/>
</dbReference>
<dbReference type="RefSeq" id="WP_235592251.1">
    <property type="nucleotide sequence ID" value="NZ_JAJA02000001.1"/>
</dbReference>
<comment type="caution">
    <text evidence="3">The sequence shown here is derived from an EMBL/GenBank/DDBJ whole genome shotgun (WGS) entry which is preliminary data.</text>
</comment>
<sequence>MSVPEQEASQQAIVPPPEYAFAFEDSRRLTGSNLYFDGPGAALETRGDARLDADALAAWRRNIADVRDALDWPEGPIVVRVHASGASLAFVAPIDQLYAATEVAEWAWIAAAGPIAQDVLPPHAPGHAAYWDRASALATLRALAAAEANPALIELLEQARARGIPAHSDDEALSIGEGIGSRVWPIDALPPPSEVPWPELHAIPTAVVTGSNGKTTSVRLLAAMARRHGWSTAYSSTDGLFVDSERVDSGDYSGPVGARTLLRQPSVQAAILETARGGILRRGVTPRDARVALVTNISPDHFGEYGIHSLEDLAQVKLTVARALGDDGLLVLNADDALLARQGPSLARRIGWFALDDSHPLLAMHRADGGATCGVDDAGRLQLDYAGQRHDLGAVADMPLSFAGRARYNVANLAGAALAAVGLGVAPAQIAEVLASFGSHPGDNPGRLQRWRLGDSEVYLDYAHNPDGLRGLLEVAARGHGRLGLVLGQAGNREDADIRALAAVAASFRPDRVVLKDIESFLRGRAPGEVAAILRGELLERGVPEAAIQVCLDEVRAAAQLLEWAAPGDVLVMPIHNSDARDAVVALLDRLQLGQWRPGLPLAGEPTREVE</sequence>
<feature type="domain" description="Mur ligase C-terminal" evidence="1">
    <location>
        <begin position="446"/>
        <end position="572"/>
    </location>
</feature>
<proteinExistence type="predicted"/>
<dbReference type="GO" id="GO:0005524">
    <property type="term" value="F:ATP binding"/>
    <property type="evidence" value="ECO:0007669"/>
    <property type="project" value="InterPro"/>
</dbReference>
<dbReference type="SUPFAM" id="SSF53623">
    <property type="entry name" value="MurD-like peptide ligases, catalytic domain"/>
    <property type="match status" value="1"/>
</dbReference>
<evidence type="ECO:0000259" key="1">
    <source>
        <dbReference type="Pfam" id="PF02875"/>
    </source>
</evidence>
<dbReference type="PANTHER" id="PTHR23135">
    <property type="entry name" value="MUR LIGASE FAMILY MEMBER"/>
    <property type="match status" value="1"/>
</dbReference>
<accession>A0A108UC94</accession>
<reference evidence="3 4" key="1">
    <citation type="journal article" date="2014" name="Genome Announc.">
        <title>Draft Genome Sequence of Lysobacter capsici AZ78, a Bacterium Antagonistic to Plant-Pathogenic Oomycetes.</title>
        <authorList>
            <person name="Puopolo G."/>
            <person name="Sonego P."/>
            <person name="Engelen K."/>
            <person name="Pertot I."/>
        </authorList>
    </citation>
    <scope>NUCLEOTIDE SEQUENCE [LARGE SCALE GENOMIC DNA]</scope>
    <source>
        <strain evidence="3 4">AZ78</strain>
    </source>
</reference>
<keyword evidence="4" id="KW-1185">Reference proteome</keyword>
<dbReference type="EC" id="6.3.2.29" evidence="3"/>
<dbReference type="InterPro" id="IPR036615">
    <property type="entry name" value="Mur_ligase_C_dom_sf"/>
</dbReference>
<protein>
    <submittedName>
        <fullName evidence="3">Cyanophycin synthase</fullName>
        <ecNumber evidence="3">6.3.2.29</ecNumber>
        <ecNumber evidence="3">6.3.2.30</ecNumber>
    </submittedName>
</protein>
<keyword evidence="3" id="KW-0436">Ligase</keyword>
<dbReference type="Pfam" id="PF02875">
    <property type="entry name" value="Mur_ligase_C"/>
    <property type="match status" value="1"/>
</dbReference>
<dbReference type="Proteomes" id="UP000023435">
    <property type="component" value="Unassembled WGS sequence"/>
</dbReference>
<dbReference type="InterPro" id="IPR013221">
    <property type="entry name" value="Mur_ligase_cen"/>
</dbReference>
<dbReference type="PANTHER" id="PTHR23135:SF18">
    <property type="entry name" value="CYANOPHYCIN SYNTHETASE"/>
    <property type="match status" value="1"/>
</dbReference>
<evidence type="ECO:0000313" key="4">
    <source>
        <dbReference type="Proteomes" id="UP000023435"/>
    </source>
</evidence>
<evidence type="ECO:0000313" key="3">
    <source>
        <dbReference type="EMBL" id="KWS06551.1"/>
    </source>
</evidence>
<dbReference type="AlphaFoldDB" id="A0A108UC94"/>
<dbReference type="SUPFAM" id="SSF53244">
    <property type="entry name" value="MurD-like peptide ligases, peptide-binding domain"/>
    <property type="match status" value="1"/>
</dbReference>
<dbReference type="Gene3D" id="3.90.190.20">
    <property type="entry name" value="Mur ligase, C-terminal domain"/>
    <property type="match status" value="1"/>
</dbReference>
<dbReference type="Gene3D" id="3.40.1190.10">
    <property type="entry name" value="Mur-like, catalytic domain"/>
    <property type="match status" value="1"/>
</dbReference>
<organism evidence="3 4">
    <name type="scientific">Lysobacter capsici AZ78</name>
    <dbReference type="NCBI Taxonomy" id="1444315"/>
    <lineage>
        <taxon>Bacteria</taxon>
        <taxon>Pseudomonadati</taxon>
        <taxon>Pseudomonadota</taxon>
        <taxon>Gammaproteobacteria</taxon>
        <taxon>Lysobacterales</taxon>
        <taxon>Lysobacteraceae</taxon>
        <taxon>Lysobacter</taxon>
    </lineage>
</organism>
<dbReference type="InterPro" id="IPR036565">
    <property type="entry name" value="Mur-like_cat_sf"/>
</dbReference>
<dbReference type="EC" id="6.3.2.30" evidence="3"/>